<protein>
    <recommendedName>
        <fullName evidence="6">MADS-box domain-containing protein</fullName>
    </recommendedName>
</protein>
<keyword evidence="3" id="KW-0238">DNA-binding</keyword>
<dbReference type="SUPFAM" id="SSF55455">
    <property type="entry name" value="SRF-like"/>
    <property type="match status" value="1"/>
</dbReference>
<keyword evidence="4" id="KW-0804">Transcription</keyword>
<dbReference type="GO" id="GO:0046983">
    <property type="term" value="F:protein dimerization activity"/>
    <property type="evidence" value="ECO:0007669"/>
    <property type="project" value="InterPro"/>
</dbReference>
<accession>A0A2G9H6C7</accession>
<sequence length="147" mass="16693">MVRAKLRMELISNRKALFKTFEKRKKGQEKATHELSTLYEVDIGMIIYGPDQTEKFKEEMQKLSKRMRGAKYPTWDEKYNCLLYDQLKEIVTVLMAKIGAVKVRINSMKGSRIPVSESSLDESVGSRKCSFHAGFSSTSTAAAFGVL</sequence>
<dbReference type="AlphaFoldDB" id="A0A2G9H6C7"/>
<name>A0A2G9H6C7_9LAMI</name>
<evidence type="ECO:0000256" key="5">
    <source>
        <dbReference type="ARBA" id="ARBA00023242"/>
    </source>
</evidence>
<dbReference type="InterPro" id="IPR036879">
    <property type="entry name" value="TF_MADSbox_sf"/>
</dbReference>
<dbReference type="Proteomes" id="UP000231279">
    <property type="component" value="Unassembled WGS sequence"/>
</dbReference>
<dbReference type="EMBL" id="NKXS01002600">
    <property type="protein sequence ID" value="PIN12860.1"/>
    <property type="molecule type" value="Genomic_DNA"/>
</dbReference>
<evidence type="ECO:0000256" key="4">
    <source>
        <dbReference type="ARBA" id="ARBA00023163"/>
    </source>
</evidence>
<dbReference type="Pfam" id="PF00319">
    <property type="entry name" value="SRF-TF"/>
    <property type="match status" value="1"/>
</dbReference>
<keyword evidence="2" id="KW-0805">Transcription regulation</keyword>
<evidence type="ECO:0000256" key="1">
    <source>
        <dbReference type="ARBA" id="ARBA00004123"/>
    </source>
</evidence>
<feature type="domain" description="MADS-box" evidence="6">
    <location>
        <begin position="1"/>
        <end position="49"/>
    </location>
</feature>
<proteinExistence type="predicted"/>
<organism evidence="7 8">
    <name type="scientific">Handroanthus impetiginosus</name>
    <dbReference type="NCBI Taxonomy" id="429701"/>
    <lineage>
        <taxon>Eukaryota</taxon>
        <taxon>Viridiplantae</taxon>
        <taxon>Streptophyta</taxon>
        <taxon>Embryophyta</taxon>
        <taxon>Tracheophyta</taxon>
        <taxon>Spermatophyta</taxon>
        <taxon>Magnoliopsida</taxon>
        <taxon>eudicotyledons</taxon>
        <taxon>Gunneridae</taxon>
        <taxon>Pentapetalae</taxon>
        <taxon>asterids</taxon>
        <taxon>lamiids</taxon>
        <taxon>Lamiales</taxon>
        <taxon>Bignoniaceae</taxon>
        <taxon>Crescentiina</taxon>
        <taxon>Tabebuia alliance</taxon>
        <taxon>Handroanthus</taxon>
    </lineage>
</organism>
<comment type="caution">
    <text evidence="7">The sequence shown here is derived from an EMBL/GenBank/DDBJ whole genome shotgun (WGS) entry which is preliminary data.</text>
</comment>
<evidence type="ECO:0000259" key="6">
    <source>
        <dbReference type="PROSITE" id="PS50066"/>
    </source>
</evidence>
<evidence type="ECO:0000313" key="7">
    <source>
        <dbReference type="EMBL" id="PIN12860.1"/>
    </source>
</evidence>
<dbReference type="GO" id="GO:0003677">
    <property type="term" value="F:DNA binding"/>
    <property type="evidence" value="ECO:0007669"/>
    <property type="project" value="UniProtKB-KW"/>
</dbReference>
<keyword evidence="8" id="KW-1185">Reference proteome</keyword>
<dbReference type="SMART" id="SM00432">
    <property type="entry name" value="MADS"/>
    <property type="match status" value="1"/>
</dbReference>
<dbReference type="InterPro" id="IPR002100">
    <property type="entry name" value="TF_MADSbox"/>
</dbReference>
<reference evidence="8" key="1">
    <citation type="journal article" date="2018" name="Gigascience">
        <title>Genome assembly of the Pink Ipe (Handroanthus impetiginosus, Bignoniaceae), a highly valued, ecologically keystone Neotropical timber forest tree.</title>
        <authorList>
            <person name="Silva-Junior O.B."/>
            <person name="Grattapaglia D."/>
            <person name="Novaes E."/>
            <person name="Collevatti R.G."/>
        </authorList>
    </citation>
    <scope>NUCLEOTIDE SEQUENCE [LARGE SCALE GENOMIC DNA]</scope>
    <source>
        <strain evidence="8">cv. UFG-1</strain>
    </source>
</reference>
<evidence type="ECO:0000256" key="3">
    <source>
        <dbReference type="ARBA" id="ARBA00023125"/>
    </source>
</evidence>
<dbReference type="PROSITE" id="PS50066">
    <property type="entry name" value="MADS_BOX_2"/>
    <property type="match status" value="1"/>
</dbReference>
<dbReference type="OrthoDB" id="898323at2759"/>
<keyword evidence="5" id="KW-0539">Nucleus</keyword>
<dbReference type="Gene3D" id="3.40.1810.10">
    <property type="entry name" value="Transcription factor, MADS-box"/>
    <property type="match status" value="1"/>
</dbReference>
<comment type="subcellular location">
    <subcellularLocation>
        <location evidence="1">Nucleus</location>
    </subcellularLocation>
</comment>
<gene>
    <name evidence="7" type="ORF">CDL12_14513</name>
</gene>
<evidence type="ECO:0000313" key="8">
    <source>
        <dbReference type="Proteomes" id="UP000231279"/>
    </source>
</evidence>
<dbReference type="GO" id="GO:0005634">
    <property type="term" value="C:nucleus"/>
    <property type="evidence" value="ECO:0007669"/>
    <property type="project" value="UniProtKB-SubCell"/>
</dbReference>
<evidence type="ECO:0000256" key="2">
    <source>
        <dbReference type="ARBA" id="ARBA00023015"/>
    </source>
</evidence>